<dbReference type="GeneID" id="84905282"/>
<organism evidence="1 2">
    <name type="scientific">Lancefieldella rimae</name>
    <dbReference type="NCBI Taxonomy" id="1383"/>
    <lineage>
        <taxon>Bacteria</taxon>
        <taxon>Bacillati</taxon>
        <taxon>Actinomycetota</taxon>
        <taxon>Coriobacteriia</taxon>
        <taxon>Coriobacteriales</taxon>
        <taxon>Atopobiaceae</taxon>
        <taxon>Lancefieldella</taxon>
    </lineage>
</organism>
<gene>
    <name evidence="1" type="ORF">IV60_GL000582</name>
</gene>
<sequence length="298" mass="31542">MSVAFGVPQDGAKGTTAADMRHILDYKWANTGVVGGLECNGSSGLYYIVSKGMAVCSRGASDGKTEAFFPGGNTPAVAANATGFSRIDAVWIKAQDKTQGDATNEVVVGVVQGTPSQTPVKPQLPTGTVAIAYMLMPAGATTTHQAYKTGEVDSANQAGASLGVLVDHTDSGQGNLSRGQGKYTFIGEKFFVPTKRALSVQLNASLQAINATNHFGSAYLLYEIDDKIIKTFKLGLYDFSPMSYTFTDTTTVDAGNHTIKVSIYASAQEPASDIYFAHRDEYYDNGQRLVVADLGMAK</sequence>
<evidence type="ECO:0000313" key="2">
    <source>
        <dbReference type="Proteomes" id="UP000051927"/>
    </source>
</evidence>
<proteinExistence type="predicted"/>
<accession>A0ABR5Q2E1</accession>
<keyword evidence="2" id="KW-1185">Reference proteome</keyword>
<evidence type="ECO:0000313" key="1">
    <source>
        <dbReference type="EMBL" id="KRO02161.1"/>
    </source>
</evidence>
<dbReference type="Proteomes" id="UP000051927">
    <property type="component" value="Unassembled WGS sequence"/>
</dbReference>
<dbReference type="RefSeq" id="WP_003149352.1">
    <property type="nucleotide sequence ID" value="NZ_JQCP01000002.1"/>
</dbReference>
<name>A0ABR5Q2E1_9ACTN</name>
<protein>
    <submittedName>
        <fullName evidence="1">Uncharacterized protein</fullName>
    </submittedName>
</protein>
<comment type="caution">
    <text evidence="1">The sequence shown here is derived from an EMBL/GenBank/DDBJ whole genome shotgun (WGS) entry which is preliminary data.</text>
</comment>
<dbReference type="EMBL" id="JQCP01000002">
    <property type="protein sequence ID" value="KRO02161.1"/>
    <property type="molecule type" value="Genomic_DNA"/>
</dbReference>
<reference evidence="1 2" key="1">
    <citation type="journal article" date="2015" name="Genome Announc.">
        <title>Expanding the biotechnology potential of lactobacilli through comparative genomics of 213 strains and associated genera.</title>
        <authorList>
            <person name="Sun Z."/>
            <person name="Harris H.M."/>
            <person name="McCann A."/>
            <person name="Guo C."/>
            <person name="Argimon S."/>
            <person name="Zhang W."/>
            <person name="Yang X."/>
            <person name="Jeffery I.B."/>
            <person name="Cooney J.C."/>
            <person name="Kagawa T.F."/>
            <person name="Liu W."/>
            <person name="Song Y."/>
            <person name="Salvetti E."/>
            <person name="Wrobel A."/>
            <person name="Rasinkangas P."/>
            <person name="Parkhill J."/>
            <person name="Rea M.C."/>
            <person name="O'Sullivan O."/>
            <person name="Ritari J."/>
            <person name="Douillard F.P."/>
            <person name="Paul Ross R."/>
            <person name="Yang R."/>
            <person name="Briner A.E."/>
            <person name="Felis G.E."/>
            <person name="de Vos W.M."/>
            <person name="Barrangou R."/>
            <person name="Klaenhammer T.R."/>
            <person name="Caufield P.W."/>
            <person name="Cui Y."/>
            <person name="Zhang H."/>
            <person name="O'Toole P.W."/>
        </authorList>
    </citation>
    <scope>NUCLEOTIDE SEQUENCE [LARGE SCALE GENOMIC DNA]</scope>
    <source>
        <strain evidence="1 2">DSM 7090</strain>
    </source>
</reference>